<feature type="compositionally biased region" description="Pro residues" evidence="7">
    <location>
        <begin position="526"/>
        <end position="536"/>
    </location>
</feature>
<keyword evidence="5 8" id="KW-0472">Membrane</keyword>
<dbReference type="CDD" id="cd17328">
    <property type="entry name" value="MFS_spinster_like"/>
    <property type="match status" value="1"/>
</dbReference>
<evidence type="ECO:0000259" key="10">
    <source>
        <dbReference type="PROSITE" id="PS51141"/>
    </source>
</evidence>
<dbReference type="InterPro" id="IPR036259">
    <property type="entry name" value="MFS_trans_sf"/>
</dbReference>
<comment type="subcellular location">
    <subcellularLocation>
        <location evidence="1">Membrane</location>
        <topology evidence="1">Multi-pass membrane protein</topology>
    </subcellularLocation>
</comment>
<feature type="compositionally biased region" description="Polar residues" evidence="7">
    <location>
        <begin position="472"/>
        <end position="491"/>
    </location>
</feature>
<evidence type="ECO:0000256" key="3">
    <source>
        <dbReference type="ARBA" id="ARBA00022692"/>
    </source>
</evidence>
<dbReference type="InterPro" id="IPR044770">
    <property type="entry name" value="MFS_spinster-like"/>
</dbReference>
<dbReference type="InterPro" id="IPR020846">
    <property type="entry name" value="MFS_dom"/>
</dbReference>
<keyword evidence="4 8" id="KW-1133">Transmembrane helix</keyword>
<feature type="transmembrane region" description="Helical" evidence="8">
    <location>
        <begin position="129"/>
        <end position="149"/>
    </location>
</feature>
<dbReference type="AlphaFoldDB" id="A0A9D4TNJ6"/>
<dbReference type="InterPro" id="IPR004333">
    <property type="entry name" value="SBP_dom"/>
</dbReference>
<evidence type="ECO:0000259" key="9">
    <source>
        <dbReference type="PROSITE" id="PS50850"/>
    </source>
</evidence>
<dbReference type="Pfam" id="PF07690">
    <property type="entry name" value="MFS_1"/>
    <property type="match status" value="1"/>
</dbReference>
<feature type="region of interest" description="Disordered" evidence="7">
    <location>
        <begin position="430"/>
        <end position="543"/>
    </location>
</feature>
<evidence type="ECO:0000256" key="6">
    <source>
        <dbReference type="ARBA" id="ARBA00024338"/>
    </source>
</evidence>
<feature type="transmembrane region" description="Helical" evidence="8">
    <location>
        <begin position="155"/>
        <end position="177"/>
    </location>
</feature>
<dbReference type="Gene3D" id="4.10.1100.10">
    <property type="entry name" value="Transcription factor, SBP-box domain"/>
    <property type="match status" value="1"/>
</dbReference>
<dbReference type="Pfam" id="PF03110">
    <property type="entry name" value="SBP"/>
    <property type="match status" value="1"/>
</dbReference>
<dbReference type="Gene3D" id="1.20.1250.20">
    <property type="entry name" value="MFS general substrate transporter like domains"/>
    <property type="match status" value="2"/>
</dbReference>
<feature type="compositionally biased region" description="Basic and acidic residues" evidence="7">
    <location>
        <begin position="447"/>
        <end position="467"/>
    </location>
</feature>
<evidence type="ECO:0000313" key="11">
    <source>
        <dbReference type="EMBL" id="KAI3430460.1"/>
    </source>
</evidence>
<feature type="compositionally biased region" description="Polar residues" evidence="7">
    <location>
        <begin position="663"/>
        <end position="676"/>
    </location>
</feature>
<feature type="domain" description="Major facilitator superfamily (MFS) profile" evidence="9">
    <location>
        <begin position="1"/>
        <end position="426"/>
    </location>
</feature>
<dbReference type="PANTHER" id="PTHR23505">
    <property type="entry name" value="SPINSTER"/>
    <property type="match status" value="1"/>
</dbReference>
<comment type="caution">
    <text evidence="11">The sequence shown here is derived from an EMBL/GenBank/DDBJ whole genome shotgun (WGS) entry which is preliminary data.</text>
</comment>
<feature type="compositionally biased region" description="Basic and acidic residues" evidence="7">
    <location>
        <begin position="621"/>
        <end position="634"/>
    </location>
</feature>
<proteinExistence type="inferred from homology"/>
<name>A0A9D4TNJ6_CHLVU</name>
<organism evidence="11 12">
    <name type="scientific">Chlorella vulgaris</name>
    <name type="common">Green alga</name>
    <dbReference type="NCBI Taxonomy" id="3077"/>
    <lineage>
        <taxon>Eukaryota</taxon>
        <taxon>Viridiplantae</taxon>
        <taxon>Chlorophyta</taxon>
        <taxon>core chlorophytes</taxon>
        <taxon>Trebouxiophyceae</taxon>
        <taxon>Chlorellales</taxon>
        <taxon>Chlorellaceae</taxon>
        <taxon>Chlorella clade</taxon>
        <taxon>Chlorella</taxon>
    </lineage>
</organism>
<accession>A0A9D4TNJ6</accession>
<evidence type="ECO:0000256" key="8">
    <source>
        <dbReference type="SAM" id="Phobius"/>
    </source>
</evidence>
<feature type="transmembrane region" description="Helical" evidence="8">
    <location>
        <begin position="72"/>
        <end position="91"/>
    </location>
</feature>
<protein>
    <submittedName>
        <fullName evidence="11">Uncharacterized protein</fullName>
    </submittedName>
</protein>
<reference evidence="11" key="2">
    <citation type="submission" date="2020-11" db="EMBL/GenBank/DDBJ databases">
        <authorList>
            <person name="Cecchin M."/>
            <person name="Marcolungo L."/>
            <person name="Rossato M."/>
            <person name="Girolomoni L."/>
            <person name="Cosentino E."/>
            <person name="Cuine S."/>
            <person name="Li-Beisson Y."/>
            <person name="Delledonne M."/>
            <person name="Ballottari M."/>
        </authorList>
    </citation>
    <scope>NUCLEOTIDE SEQUENCE</scope>
    <source>
        <strain evidence="11">211/11P</strain>
        <tissue evidence="11">Whole cell</tissue>
    </source>
</reference>
<keyword evidence="3 8" id="KW-0812">Transmembrane</keyword>
<dbReference type="GO" id="GO:0016020">
    <property type="term" value="C:membrane"/>
    <property type="evidence" value="ECO:0007669"/>
    <property type="project" value="UniProtKB-SubCell"/>
</dbReference>
<dbReference type="PROSITE" id="PS51141">
    <property type="entry name" value="ZF_SBP"/>
    <property type="match status" value="1"/>
</dbReference>
<feature type="transmembrane region" description="Helical" evidence="8">
    <location>
        <begin position="279"/>
        <end position="301"/>
    </location>
</feature>
<dbReference type="EMBL" id="SIDB01000007">
    <property type="protein sequence ID" value="KAI3430460.1"/>
    <property type="molecule type" value="Genomic_DNA"/>
</dbReference>
<comment type="similarity">
    <text evidence="6">Belongs to the major facilitator superfamily. Spinster (TC 2.A.1.49) family.</text>
</comment>
<keyword evidence="12" id="KW-1185">Reference proteome</keyword>
<reference evidence="11" key="1">
    <citation type="journal article" date="2019" name="Plant J.">
        <title>Chlorella vulgaris genome assembly and annotation reveals the molecular basis for metabolic acclimation to high light conditions.</title>
        <authorList>
            <person name="Cecchin M."/>
            <person name="Marcolungo L."/>
            <person name="Rossato M."/>
            <person name="Girolomoni L."/>
            <person name="Cosentino E."/>
            <person name="Cuine S."/>
            <person name="Li-Beisson Y."/>
            <person name="Delledonne M."/>
            <person name="Ballottari M."/>
        </authorList>
    </citation>
    <scope>NUCLEOTIDE SEQUENCE</scope>
    <source>
        <strain evidence="11">211/11P</strain>
    </source>
</reference>
<dbReference type="SUPFAM" id="SSF103612">
    <property type="entry name" value="SBT domain"/>
    <property type="match status" value="1"/>
</dbReference>
<gene>
    <name evidence="11" type="ORF">D9Q98_005055</name>
</gene>
<feature type="transmembrane region" description="Helical" evidence="8">
    <location>
        <begin position="334"/>
        <end position="352"/>
    </location>
</feature>
<evidence type="ECO:0000256" key="1">
    <source>
        <dbReference type="ARBA" id="ARBA00004141"/>
    </source>
</evidence>
<evidence type="ECO:0000256" key="4">
    <source>
        <dbReference type="ARBA" id="ARBA00022989"/>
    </source>
</evidence>
<dbReference type="Proteomes" id="UP001055712">
    <property type="component" value="Unassembled WGS sequence"/>
</dbReference>
<evidence type="ECO:0000256" key="2">
    <source>
        <dbReference type="ARBA" id="ARBA00022448"/>
    </source>
</evidence>
<dbReference type="GO" id="GO:0005634">
    <property type="term" value="C:nucleus"/>
    <property type="evidence" value="ECO:0007669"/>
    <property type="project" value="InterPro"/>
</dbReference>
<dbReference type="InterPro" id="IPR036893">
    <property type="entry name" value="SBP_sf"/>
</dbReference>
<evidence type="ECO:0000313" key="12">
    <source>
        <dbReference type="Proteomes" id="UP001055712"/>
    </source>
</evidence>
<feature type="transmembrane region" description="Helical" evidence="8">
    <location>
        <begin position="238"/>
        <end position="259"/>
    </location>
</feature>
<dbReference type="GO" id="GO:0003677">
    <property type="term" value="F:DNA binding"/>
    <property type="evidence" value="ECO:0007669"/>
    <property type="project" value="InterPro"/>
</dbReference>
<dbReference type="GO" id="GO:0022857">
    <property type="term" value="F:transmembrane transporter activity"/>
    <property type="evidence" value="ECO:0007669"/>
    <property type="project" value="InterPro"/>
</dbReference>
<sequence length="837" mass="89230">MCLFIYLDRGMIASNGVNGGTATEEHAASGIQGDFGLSLFQDGLLPAAFMVGLLLSSPIFAEASKHHNAFRLIGVGLAVWTAAAAGCGLAPGFTSLLLCRMAVGVGEASFVALAAPFIDDNAPPERKTLWLGAFYCCIPTGYALGYIYGGLVGNALGWRAAFLLEAAAMLPFVIFCLRAPPVSLRGGSNSGGTAPADPSTAAVGVAGGGGAVARLRARLWSTLRAVGQDVLLLARHPVYVWTVGGMTFYTAVLGTFAFYGPKAGREVFNIQPERADLTFGAITVLTGTCGTLAGGSLLDAIGSSMRNALLLCTLGVAVGACLAVAAFWGAASFTLFSVVFALAQLAMFVSAAPSNAVCMWSVPAELRPFAMSMSVVAIHVLGDVPSPPLLGMLQGYLKDWRLSMSIASSLLLLGSLAYYVASRGAQAAPDYREAAEEAESDEEAGSEEGRGDDAQLWHDQDSGEHPHLSLLPSGTASGQCIPPSTQQQAASAPTKRPSRFKSGPQRPMKQRRLDTDGPQHETALAPVPPAVTPKPVPQTGRRGAPLVCRMAGCTQQLRRSYNQVHRICPEHRRSLRIVAEDGTAWRFCLQCAKLHTLDEFSGDRRSCQGSLLLRRQRKRERQLAEQEDREDSLKLRKRSSSSKRAAAAGTGSLPIEAPPSDASDATPTRQHTNGSGWNWGAMPAVMSGNLSAVPSDAHWLPVPAPRSLRLTPIQQDPVLATMQLQNTRTLLPEWQRYCSQQRVQPHQLALFPSLGTEALDLIRGVSLAVEEVDMLHMHGHAELLPQRHDLGPFSQQLPYAEPLVGASAATERGWAVSDEDLWQQCQILQRSMASTSP</sequence>
<feature type="transmembrane region" description="Helical" evidence="8">
    <location>
        <begin position="97"/>
        <end position="117"/>
    </location>
</feature>
<evidence type="ECO:0000256" key="7">
    <source>
        <dbReference type="SAM" id="MobiDB-lite"/>
    </source>
</evidence>
<feature type="transmembrane region" description="Helical" evidence="8">
    <location>
        <begin position="43"/>
        <end position="60"/>
    </location>
</feature>
<keyword evidence="2" id="KW-0813">Transport</keyword>
<feature type="region of interest" description="Disordered" evidence="7">
    <location>
        <begin position="617"/>
        <end position="679"/>
    </location>
</feature>
<dbReference type="SUPFAM" id="SSF103473">
    <property type="entry name" value="MFS general substrate transporter"/>
    <property type="match status" value="1"/>
</dbReference>
<feature type="compositionally biased region" description="Acidic residues" evidence="7">
    <location>
        <begin position="436"/>
        <end position="446"/>
    </location>
</feature>
<feature type="domain" description="SBP-type" evidence="10">
    <location>
        <begin position="545"/>
        <end position="621"/>
    </location>
</feature>
<dbReference type="PANTHER" id="PTHR23505:SF79">
    <property type="entry name" value="PROTEIN SPINSTER"/>
    <property type="match status" value="1"/>
</dbReference>
<dbReference type="PROSITE" id="PS50850">
    <property type="entry name" value="MFS"/>
    <property type="match status" value="1"/>
</dbReference>
<feature type="transmembrane region" description="Helical" evidence="8">
    <location>
        <begin position="402"/>
        <end position="421"/>
    </location>
</feature>
<dbReference type="InterPro" id="IPR011701">
    <property type="entry name" value="MFS"/>
</dbReference>
<dbReference type="OrthoDB" id="6770063at2759"/>
<evidence type="ECO:0000256" key="5">
    <source>
        <dbReference type="ARBA" id="ARBA00023136"/>
    </source>
</evidence>
<feature type="transmembrane region" description="Helical" evidence="8">
    <location>
        <begin position="308"/>
        <end position="328"/>
    </location>
</feature>